<name>A0ACC1HCC4_9FUNG</name>
<gene>
    <name evidence="1" type="ORF">EV182_008825</name>
</gene>
<feature type="non-terminal residue" evidence="1">
    <location>
        <position position="103"/>
    </location>
</feature>
<feature type="non-terminal residue" evidence="1">
    <location>
        <position position="1"/>
    </location>
</feature>
<keyword evidence="2" id="KW-1185">Reference proteome</keyword>
<organism evidence="1 2">
    <name type="scientific">Spiromyces aspiralis</name>
    <dbReference type="NCBI Taxonomy" id="68401"/>
    <lineage>
        <taxon>Eukaryota</taxon>
        <taxon>Fungi</taxon>
        <taxon>Fungi incertae sedis</taxon>
        <taxon>Zoopagomycota</taxon>
        <taxon>Kickxellomycotina</taxon>
        <taxon>Kickxellomycetes</taxon>
        <taxon>Kickxellales</taxon>
        <taxon>Kickxellaceae</taxon>
        <taxon>Spiromyces</taxon>
    </lineage>
</organism>
<dbReference type="EMBL" id="JAMZIH010010031">
    <property type="protein sequence ID" value="KAJ1669294.1"/>
    <property type="molecule type" value="Genomic_DNA"/>
</dbReference>
<dbReference type="Proteomes" id="UP001145114">
    <property type="component" value="Unassembled WGS sequence"/>
</dbReference>
<comment type="caution">
    <text evidence="1">The sequence shown here is derived from an EMBL/GenBank/DDBJ whole genome shotgun (WGS) entry which is preliminary data.</text>
</comment>
<sequence length="103" mass="11736">DTPMRAETTISLNDPRNEAIKKWAEYMKPITYPAYLDEILEMTGLKLAYDQFVEKFDVTIDKIMAALAKKKGYLLEGSRSSESKGQLRPEELLEAQFTALCNV</sequence>
<evidence type="ECO:0000313" key="1">
    <source>
        <dbReference type="EMBL" id="KAJ1669294.1"/>
    </source>
</evidence>
<evidence type="ECO:0000313" key="2">
    <source>
        <dbReference type="Proteomes" id="UP001145114"/>
    </source>
</evidence>
<reference evidence="1" key="1">
    <citation type="submission" date="2022-06" db="EMBL/GenBank/DDBJ databases">
        <title>Phylogenomic reconstructions and comparative analyses of Kickxellomycotina fungi.</title>
        <authorList>
            <person name="Reynolds N.K."/>
            <person name="Stajich J.E."/>
            <person name="Barry K."/>
            <person name="Grigoriev I.V."/>
            <person name="Crous P."/>
            <person name="Smith M.E."/>
        </authorList>
    </citation>
    <scope>NUCLEOTIDE SEQUENCE</scope>
    <source>
        <strain evidence="1">RSA 2271</strain>
    </source>
</reference>
<proteinExistence type="predicted"/>
<protein>
    <submittedName>
        <fullName evidence="1">Uncharacterized protein</fullName>
    </submittedName>
</protein>
<accession>A0ACC1HCC4</accession>